<dbReference type="Gene3D" id="3.40.50.720">
    <property type="entry name" value="NAD(P)-binding Rossmann-like Domain"/>
    <property type="match status" value="1"/>
</dbReference>
<comment type="caution">
    <text evidence="2">The sequence shown here is derived from an EMBL/GenBank/DDBJ whole genome shotgun (WGS) entry which is preliminary data.</text>
</comment>
<reference evidence="2" key="1">
    <citation type="submission" date="2021-10" db="EMBL/GenBank/DDBJ databases">
        <title>Streptomonospora sp. nov., isolated from mangrove soil.</title>
        <authorList>
            <person name="Chen X."/>
            <person name="Ge X."/>
            <person name="Liu W."/>
        </authorList>
    </citation>
    <scope>NUCLEOTIDE SEQUENCE</scope>
    <source>
        <strain evidence="2">S1-112</strain>
    </source>
</reference>
<dbReference type="AlphaFoldDB" id="A0A9X3SFP3"/>
<dbReference type="Pfam" id="PF13460">
    <property type="entry name" value="NAD_binding_10"/>
    <property type="match status" value="1"/>
</dbReference>
<proteinExistence type="predicted"/>
<dbReference type="PANTHER" id="PTHR43162">
    <property type="match status" value="1"/>
</dbReference>
<name>A0A9X3SFP3_9ACTN</name>
<accession>A0A9X3SFP3</accession>
<dbReference type="PANTHER" id="PTHR43162:SF1">
    <property type="entry name" value="PRESTALK A DIFFERENTIATION PROTEIN A"/>
    <property type="match status" value="1"/>
</dbReference>
<protein>
    <submittedName>
        <fullName evidence="2">NAD(P)H-binding protein</fullName>
    </submittedName>
</protein>
<dbReference type="InterPro" id="IPR036291">
    <property type="entry name" value="NAD(P)-bd_dom_sf"/>
</dbReference>
<sequence length="292" mass="30859">MGIAMAATELILVTGASGNVGRHVVRRLLEEGRAVRVLTRDPARTAFPDGVEVVAGDLADPDSVRPALAGAGAVFLLWPTLAADHAADRTVPLLAEGGRRVVYLSARGVPDTGAGEAAEGIMGSHQMIERLLRESGADWTFVRPGGFAANVAPWFAELRDTGEVAMAHPGLSRALIHEADIAEVAVRALVEDGHGGAVYEITGPEALTQQEQARAVAEALGVPLRIRVLTEEEAVERMVAAGYPRDMSASVLAGQAAMLAAPDTPTPVFERVTGRKARDFRTWAADRVRALR</sequence>
<evidence type="ECO:0000313" key="3">
    <source>
        <dbReference type="Proteomes" id="UP001140076"/>
    </source>
</evidence>
<dbReference type="Gene3D" id="3.90.25.10">
    <property type="entry name" value="UDP-galactose 4-epimerase, domain 1"/>
    <property type="match status" value="1"/>
</dbReference>
<dbReference type="Proteomes" id="UP001140076">
    <property type="component" value="Unassembled WGS sequence"/>
</dbReference>
<feature type="domain" description="NAD(P)-binding" evidence="1">
    <location>
        <begin position="15"/>
        <end position="190"/>
    </location>
</feature>
<evidence type="ECO:0000313" key="2">
    <source>
        <dbReference type="EMBL" id="MDA0563174.1"/>
    </source>
</evidence>
<organism evidence="2 3">
    <name type="scientific">Streptomonospora mangrovi</name>
    <dbReference type="NCBI Taxonomy" id="2883123"/>
    <lineage>
        <taxon>Bacteria</taxon>
        <taxon>Bacillati</taxon>
        <taxon>Actinomycetota</taxon>
        <taxon>Actinomycetes</taxon>
        <taxon>Streptosporangiales</taxon>
        <taxon>Nocardiopsidaceae</taxon>
        <taxon>Streptomonospora</taxon>
    </lineage>
</organism>
<gene>
    <name evidence="2" type="ORF">LG943_02345</name>
</gene>
<dbReference type="EMBL" id="JAJAQC010000003">
    <property type="protein sequence ID" value="MDA0563174.1"/>
    <property type="molecule type" value="Genomic_DNA"/>
</dbReference>
<dbReference type="SUPFAM" id="SSF51735">
    <property type="entry name" value="NAD(P)-binding Rossmann-fold domains"/>
    <property type="match status" value="1"/>
</dbReference>
<dbReference type="InterPro" id="IPR016040">
    <property type="entry name" value="NAD(P)-bd_dom"/>
</dbReference>
<keyword evidence="3" id="KW-1185">Reference proteome</keyword>
<dbReference type="RefSeq" id="WP_270070459.1">
    <property type="nucleotide sequence ID" value="NZ_JAJAQC010000003.1"/>
</dbReference>
<dbReference type="InterPro" id="IPR051604">
    <property type="entry name" value="Ergot_Alk_Oxidoreductase"/>
</dbReference>
<evidence type="ECO:0000259" key="1">
    <source>
        <dbReference type="Pfam" id="PF13460"/>
    </source>
</evidence>